<dbReference type="EMBL" id="GL377707">
    <property type="protein sequence ID" value="EFJ06123.1"/>
    <property type="molecule type" value="Genomic_DNA"/>
</dbReference>
<accession>D8TB54</accession>
<name>D8TB54_SELML</name>
<dbReference type="Gramene" id="EFJ06123">
    <property type="protein sequence ID" value="EFJ06123"/>
    <property type="gene ID" value="SELMODRAFT_448914"/>
</dbReference>
<reference evidence="1 2" key="1">
    <citation type="journal article" date="2011" name="Science">
        <title>The Selaginella genome identifies genetic changes associated with the evolution of vascular plants.</title>
        <authorList>
            <person name="Banks J.A."/>
            <person name="Nishiyama T."/>
            <person name="Hasebe M."/>
            <person name="Bowman J.L."/>
            <person name="Gribskov M."/>
            <person name="dePamphilis C."/>
            <person name="Albert V.A."/>
            <person name="Aono N."/>
            <person name="Aoyama T."/>
            <person name="Ambrose B.A."/>
            <person name="Ashton N.W."/>
            <person name="Axtell M.J."/>
            <person name="Barker E."/>
            <person name="Barker M.S."/>
            <person name="Bennetzen J.L."/>
            <person name="Bonawitz N.D."/>
            <person name="Chapple C."/>
            <person name="Cheng C."/>
            <person name="Correa L.G."/>
            <person name="Dacre M."/>
            <person name="DeBarry J."/>
            <person name="Dreyer I."/>
            <person name="Elias M."/>
            <person name="Engstrom E.M."/>
            <person name="Estelle M."/>
            <person name="Feng L."/>
            <person name="Finet C."/>
            <person name="Floyd S.K."/>
            <person name="Frommer W.B."/>
            <person name="Fujita T."/>
            <person name="Gramzow L."/>
            <person name="Gutensohn M."/>
            <person name="Harholt J."/>
            <person name="Hattori M."/>
            <person name="Heyl A."/>
            <person name="Hirai T."/>
            <person name="Hiwatashi Y."/>
            <person name="Ishikawa M."/>
            <person name="Iwata M."/>
            <person name="Karol K.G."/>
            <person name="Koehler B."/>
            <person name="Kolukisaoglu U."/>
            <person name="Kubo M."/>
            <person name="Kurata T."/>
            <person name="Lalonde S."/>
            <person name="Li K."/>
            <person name="Li Y."/>
            <person name="Litt A."/>
            <person name="Lyons E."/>
            <person name="Manning G."/>
            <person name="Maruyama T."/>
            <person name="Michael T.P."/>
            <person name="Mikami K."/>
            <person name="Miyazaki S."/>
            <person name="Morinaga S."/>
            <person name="Murata T."/>
            <person name="Mueller-Roeber B."/>
            <person name="Nelson D.R."/>
            <person name="Obara M."/>
            <person name="Oguri Y."/>
            <person name="Olmstead R.G."/>
            <person name="Onodera N."/>
            <person name="Petersen B.L."/>
            <person name="Pils B."/>
            <person name="Prigge M."/>
            <person name="Rensing S.A."/>
            <person name="Riano-Pachon D.M."/>
            <person name="Roberts A.W."/>
            <person name="Sato Y."/>
            <person name="Scheller H.V."/>
            <person name="Schulz B."/>
            <person name="Schulz C."/>
            <person name="Shakirov E.V."/>
            <person name="Shibagaki N."/>
            <person name="Shinohara N."/>
            <person name="Shippen D.E."/>
            <person name="Soerensen I."/>
            <person name="Sotooka R."/>
            <person name="Sugimoto N."/>
            <person name="Sugita M."/>
            <person name="Sumikawa N."/>
            <person name="Tanurdzic M."/>
            <person name="Theissen G."/>
            <person name="Ulvskov P."/>
            <person name="Wakazuki S."/>
            <person name="Weng J.K."/>
            <person name="Willats W.W."/>
            <person name="Wipf D."/>
            <person name="Wolf P.G."/>
            <person name="Yang L."/>
            <person name="Zimmer A.D."/>
            <person name="Zhu Q."/>
            <person name="Mitros T."/>
            <person name="Hellsten U."/>
            <person name="Loque D."/>
            <person name="Otillar R."/>
            <person name="Salamov A."/>
            <person name="Schmutz J."/>
            <person name="Shapiro H."/>
            <person name="Lindquist E."/>
            <person name="Lucas S."/>
            <person name="Rokhsar D."/>
            <person name="Grigoriev I.V."/>
        </authorList>
    </citation>
    <scope>NUCLEOTIDE SEQUENCE [LARGE SCALE GENOMIC DNA]</scope>
</reference>
<dbReference type="KEGG" id="smo:SELMODRAFT_448914"/>
<dbReference type="HOGENOM" id="CLU_748859_0_0_1"/>
<organism evidence="2">
    <name type="scientific">Selaginella moellendorffii</name>
    <name type="common">Spikemoss</name>
    <dbReference type="NCBI Taxonomy" id="88036"/>
    <lineage>
        <taxon>Eukaryota</taxon>
        <taxon>Viridiplantae</taxon>
        <taxon>Streptophyta</taxon>
        <taxon>Embryophyta</taxon>
        <taxon>Tracheophyta</taxon>
        <taxon>Lycopodiopsida</taxon>
        <taxon>Selaginellales</taxon>
        <taxon>Selaginellaceae</taxon>
        <taxon>Selaginella</taxon>
    </lineage>
</organism>
<dbReference type="Proteomes" id="UP000001514">
    <property type="component" value="Unassembled WGS sequence"/>
</dbReference>
<protein>
    <submittedName>
        <fullName evidence="1">Uncharacterized protein</fullName>
    </submittedName>
</protein>
<gene>
    <name evidence="1" type="ORF">SELMODRAFT_448914</name>
</gene>
<keyword evidence="2" id="KW-1185">Reference proteome</keyword>
<sequence length="370" mass="41771">MAAITTPDSSVLERFHHSSLPSPLRCHPARPDLHPQELRRKTKEAGGFDNRLDAAAARKSRKSSTGCRKCESVDIGRTVAWAKLLFKEMIARRDDRGAQLCAVSLFHEMLRHGFKPNSSSMEKVGNALISMYDACGNLEDLEKEPKRRRRGTLERRFDVASQISPLFQSTETVYFVIELKELKLVVGAVRGTETPEDLFTDGLGRECILADTDYHGLLMFGRKSLLFAHVWMYALRLQGMMLWHRFPNVHTGVLPCVDIVIADHCNKSWRSCLVNQVGNCYWPWQWPRWGVKLQLEQFNQQLQQLDGTIGAKGSAPSLLSRRVAESQSTRVLQNRNIPQRAMDSKFLPVSVIILSGNSMNKSATGGDNSY</sequence>
<evidence type="ECO:0000313" key="1">
    <source>
        <dbReference type="EMBL" id="EFJ06123.1"/>
    </source>
</evidence>
<dbReference type="InParanoid" id="D8TB54"/>
<proteinExistence type="predicted"/>
<dbReference type="PANTHER" id="PTHR47030">
    <property type="entry name" value="LIPASE CLASS 3 FAMILY PROTEIN"/>
    <property type="match status" value="1"/>
</dbReference>
<dbReference type="PANTHER" id="PTHR47030:SF2">
    <property type="entry name" value="LIPASE CLASS 3 FAMILY PROTEIN"/>
    <property type="match status" value="1"/>
</dbReference>
<evidence type="ECO:0000313" key="2">
    <source>
        <dbReference type="Proteomes" id="UP000001514"/>
    </source>
</evidence>
<dbReference type="AlphaFoldDB" id="D8TB54"/>